<dbReference type="Pfam" id="PF12950">
    <property type="entry name" value="TaqI_C"/>
    <property type="match status" value="1"/>
</dbReference>
<sequence>MDYLHFVSLELRKQLGQYSTPIEIVRYIIKSVEYIPSKSILQKKLIDPACGSGAFLGEACRVYLNALKRADIPIFEWYPMIISAINGIDIDLKACFFARLNLAMLLAPPILEFVSRNTIAELKPLPVYCADTLHLLASRRKSIPLFYDRISIPLEDQFDFVVGNPPYYKIKNLEQNIKDTFTDSIYGHPNAYALFIHAGIEMLRTRGRLGFIVPRSMLSGLYFKNLRGFIERKTAIKEIVNISDRKNIFDGVLHGTMILSLKQGKQNNEKINISLMKTLEDIRDQHKAVVVDRNKVVQRLNGTTVWFVADSLDVYNILSKIIKGSPLLSGQEVNYRAKTGQIVWNRVKPLLSTQKEPDTLPLVWATDVGKFSFSFNRMGTARPCFLKSNAKTKQLIVKGPYILVQRITADEQPSRIVACIPEEFRKKERDGYFVENHLNIIQPVTESSTINLYFILGILNSEVVDFFFRAMNGNTQVSATELNLLPIPTGKYDDKIAEIVKEIQIVEETKKKELLTELNVLVAKAYSLNTNELCCIKRHLNERNYDNSGD</sequence>
<keyword evidence="4" id="KW-0949">S-adenosyl-L-methionine</keyword>
<dbReference type="InterPro" id="IPR050953">
    <property type="entry name" value="N4_N6_ade-DNA_methylase"/>
</dbReference>
<dbReference type="InterPro" id="IPR011639">
    <property type="entry name" value="MethylTrfase_TaqI-like_dom"/>
</dbReference>
<keyword evidence="2 10" id="KW-0489">Methyltransferase</keyword>
<evidence type="ECO:0000256" key="2">
    <source>
        <dbReference type="ARBA" id="ARBA00022603"/>
    </source>
</evidence>
<evidence type="ECO:0000313" key="11">
    <source>
        <dbReference type="Proteomes" id="UP000319783"/>
    </source>
</evidence>
<evidence type="ECO:0000256" key="3">
    <source>
        <dbReference type="ARBA" id="ARBA00022679"/>
    </source>
</evidence>
<dbReference type="GO" id="GO:0009307">
    <property type="term" value="P:DNA restriction-modification system"/>
    <property type="evidence" value="ECO:0007669"/>
    <property type="project" value="UniProtKB-KW"/>
</dbReference>
<evidence type="ECO:0000256" key="1">
    <source>
        <dbReference type="ARBA" id="ARBA00011900"/>
    </source>
</evidence>
<evidence type="ECO:0000256" key="6">
    <source>
        <dbReference type="ARBA" id="ARBA00023125"/>
    </source>
</evidence>
<dbReference type="InterPro" id="IPR029063">
    <property type="entry name" value="SAM-dependent_MTases_sf"/>
</dbReference>
<evidence type="ECO:0000256" key="4">
    <source>
        <dbReference type="ARBA" id="ARBA00022691"/>
    </source>
</evidence>
<keyword evidence="5" id="KW-0680">Restriction system</keyword>
<evidence type="ECO:0000313" key="10">
    <source>
        <dbReference type="EMBL" id="TLD42827.1"/>
    </source>
</evidence>
<evidence type="ECO:0000256" key="5">
    <source>
        <dbReference type="ARBA" id="ARBA00022747"/>
    </source>
</evidence>
<evidence type="ECO:0000259" key="9">
    <source>
        <dbReference type="Pfam" id="PF12950"/>
    </source>
</evidence>
<dbReference type="Pfam" id="PF07669">
    <property type="entry name" value="Eco57I"/>
    <property type="match status" value="1"/>
</dbReference>
<proteinExistence type="predicted"/>
<name>A0A533QDI9_9BACT</name>
<feature type="domain" description="TaqI-like C-terminal specificity" evidence="9">
    <location>
        <begin position="430"/>
        <end position="487"/>
    </location>
</feature>
<dbReference type="AlphaFoldDB" id="A0A533QDI9"/>
<keyword evidence="6" id="KW-0238">DNA-binding</keyword>
<dbReference type="Gene3D" id="3.40.50.150">
    <property type="entry name" value="Vaccinia Virus protein VP39"/>
    <property type="match status" value="1"/>
</dbReference>
<comment type="caution">
    <text evidence="10">The sequence shown here is derived from an EMBL/GenBank/DDBJ whole genome shotgun (WGS) entry which is preliminary data.</text>
</comment>
<evidence type="ECO:0000259" key="8">
    <source>
        <dbReference type="Pfam" id="PF07669"/>
    </source>
</evidence>
<dbReference type="GO" id="GO:0009007">
    <property type="term" value="F:site-specific DNA-methyltransferase (adenine-specific) activity"/>
    <property type="evidence" value="ECO:0007669"/>
    <property type="project" value="UniProtKB-EC"/>
</dbReference>
<evidence type="ECO:0000256" key="7">
    <source>
        <dbReference type="ARBA" id="ARBA00047942"/>
    </source>
</evidence>
<organism evidence="10 11">
    <name type="scientific">Candidatus Jettenia ecosi</name>
    <dbReference type="NCBI Taxonomy" id="2494326"/>
    <lineage>
        <taxon>Bacteria</taxon>
        <taxon>Pseudomonadati</taxon>
        <taxon>Planctomycetota</taxon>
        <taxon>Candidatus Brocadiia</taxon>
        <taxon>Candidatus Brocadiales</taxon>
        <taxon>Candidatus Brocadiaceae</taxon>
        <taxon>Candidatus Jettenia</taxon>
    </lineage>
</organism>
<dbReference type="InterPro" id="IPR025931">
    <property type="entry name" value="TaqI_C"/>
</dbReference>
<gene>
    <name evidence="10" type="ORF">JETT_0849</name>
</gene>
<feature type="domain" description="Type II methyltransferase M.TaqI-like" evidence="8">
    <location>
        <begin position="85"/>
        <end position="249"/>
    </location>
</feature>
<dbReference type="PANTHER" id="PTHR33841">
    <property type="entry name" value="DNA METHYLTRANSFERASE YEEA-RELATED"/>
    <property type="match status" value="1"/>
</dbReference>
<dbReference type="PRINTS" id="PR00507">
    <property type="entry name" value="N12N6MTFRASE"/>
</dbReference>
<keyword evidence="3" id="KW-0808">Transferase</keyword>
<reference evidence="10 11" key="1">
    <citation type="submission" date="2019-04" db="EMBL/GenBank/DDBJ databases">
        <title>Genome of a novel bacterium Candidatus Jettenia ecosi reconstructed from metagenome of an anammox bioreactor.</title>
        <authorList>
            <person name="Mardanov A.V."/>
            <person name="Beletsky A.V."/>
            <person name="Ravin N.V."/>
            <person name="Botchkova E.A."/>
            <person name="Litti Y.V."/>
            <person name="Nozhevnikova A.N."/>
        </authorList>
    </citation>
    <scope>NUCLEOTIDE SEQUENCE [LARGE SCALE GENOMIC DNA]</scope>
    <source>
        <strain evidence="10">J2</strain>
    </source>
</reference>
<protein>
    <recommendedName>
        <fullName evidence="1">site-specific DNA-methyltransferase (adenine-specific)</fullName>
        <ecNumber evidence="1">2.1.1.72</ecNumber>
    </recommendedName>
</protein>
<dbReference type="EMBL" id="SULG01000012">
    <property type="protein sequence ID" value="TLD42827.1"/>
    <property type="molecule type" value="Genomic_DNA"/>
</dbReference>
<dbReference type="Proteomes" id="UP000319783">
    <property type="component" value="Unassembled WGS sequence"/>
</dbReference>
<comment type="catalytic activity">
    <reaction evidence="7">
        <text>a 2'-deoxyadenosine in DNA + S-adenosyl-L-methionine = an N(6)-methyl-2'-deoxyadenosine in DNA + S-adenosyl-L-homocysteine + H(+)</text>
        <dbReference type="Rhea" id="RHEA:15197"/>
        <dbReference type="Rhea" id="RHEA-COMP:12418"/>
        <dbReference type="Rhea" id="RHEA-COMP:12419"/>
        <dbReference type="ChEBI" id="CHEBI:15378"/>
        <dbReference type="ChEBI" id="CHEBI:57856"/>
        <dbReference type="ChEBI" id="CHEBI:59789"/>
        <dbReference type="ChEBI" id="CHEBI:90615"/>
        <dbReference type="ChEBI" id="CHEBI:90616"/>
        <dbReference type="EC" id="2.1.1.72"/>
    </reaction>
</comment>
<accession>A0A533QDI9</accession>
<dbReference type="GO" id="GO:0003677">
    <property type="term" value="F:DNA binding"/>
    <property type="evidence" value="ECO:0007669"/>
    <property type="project" value="UniProtKB-KW"/>
</dbReference>
<dbReference type="InterPro" id="IPR002052">
    <property type="entry name" value="DNA_methylase_N6_adenine_CS"/>
</dbReference>
<dbReference type="PANTHER" id="PTHR33841:SF1">
    <property type="entry name" value="DNA METHYLTRANSFERASE A"/>
    <property type="match status" value="1"/>
</dbReference>
<dbReference type="PROSITE" id="PS00092">
    <property type="entry name" value="N6_MTASE"/>
    <property type="match status" value="1"/>
</dbReference>
<dbReference type="EC" id="2.1.1.72" evidence="1"/>
<dbReference type="SUPFAM" id="SSF53335">
    <property type="entry name" value="S-adenosyl-L-methionine-dependent methyltransferases"/>
    <property type="match status" value="1"/>
</dbReference>
<dbReference type="GO" id="GO:0032259">
    <property type="term" value="P:methylation"/>
    <property type="evidence" value="ECO:0007669"/>
    <property type="project" value="UniProtKB-KW"/>
</dbReference>